<feature type="compositionally biased region" description="Low complexity" evidence="1">
    <location>
        <begin position="192"/>
        <end position="216"/>
    </location>
</feature>
<evidence type="ECO:0000313" key="3">
    <source>
        <dbReference type="Proteomes" id="UP000186406"/>
    </source>
</evidence>
<feature type="region of interest" description="Disordered" evidence="1">
    <location>
        <begin position="180"/>
        <end position="230"/>
    </location>
</feature>
<dbReference type="OrthoDB" id="8418355at2"/>
<gene>
    <name evidence="2" type="ORF">SAMN02745172_02041</name>
</gene>
<dbReference type="EMBL" id="FRXO01000003">
    <property type="protein sequence ID" value="SHO65234.1"/>
    <property type="molecule type" value="Genomic_DNA"/>
</dbReference>
<organism evidence="2 3">
    <name type="scientific">Pseudoxanthobacter soli DSM 19599</name>
    <dbReference type="NCBI Taxonomy" id="1123029"/>
    <lineage>
        <taxon>Bacteria</taxon>
        <taxon>Pseudomonadati</taxon>
        <taxon>Pseudomonadota</taxon>
        <taxon>Alphaproteobacteria</taxon>
        <taxon>Hyphomicrobiales</taxon>
        <taxon>Segnochrobactraceae</taxon>
        <taxon>Pseudoxanthobacter</taxon>
    </lineage>
</organism>
<dbReference type="SUPFAM" id="SSF50494">
    <property type="entry name" value="Trypsin-like serine proteases"/>
    <property type="match status" value="1"/>
</dbReference>
<evidence type="ECO:0008006" key="4">
    <source>
        <dbReference type="Google" id="ProtNLM"/>
    </source>
</evidence>
<dbReference type="Proteomes" id="UP000186406">
    <property type="component" value="Unassembled WGS sequence"/>
</dbReference>
<protein>
    <recommendedName>
        <fullName evidence="4">Trypsin-like peptidase domain-containing protein</fullName>
    </recommendedName>
</protein>
<dbReference type="InterPro" id="IPR009003">
    <property type="entry name" value="Peptidase_S1_PA"/>
</dbReference>
<accession>A0A1M7ZK05</accession>
<sequence length="378" mass="37165">MWGLAASAAANVIDGADDRESLIAAAGRLGLDAAEVARIRKATGFVGCLSPSPSMGTGVLFLDGAQVLTAAHILFEPSGRPRSKCFFKNQDADPVVVDLVTVDGYARFGAARPKPGSAEDYAVVRLAAPVAGAVPFGAAEAPPAVGERLVVITAHPAGMAKEVDKGVPVAQGCVIRKVPALKPTTPKPTPTPKSTTTPNPAATPGSAGAAGASGPAQPFRTDCDATGSSSGGANLMRLDGGQGGGPLVLRGITISTGPWRNPKLAGAPYDERKGSFTTALDVSGAIAAAGRDLARTAPPPPAGAGGVASAAVQVRAVPVGSVDLSGVDLSGVDLSGAAAPPEAGVAVPTGPGLPGVDVGRATRRAVPGITGKSTAVQP</sequence>
<dbReference type="STRING" id="1123029.SAMN02745172_02041"/>
<keyword evidence="3" id="KW-1185">Reference proteome</keyword>
<dbReference type="RefSeq" id="WP_073628116.1">
    <property type="nucleotide sequence ID" value="NZ_FRXO01000003.1"/>
</dbReference>
<proteinExistence type="predicted"/>
<name>A0A1M7ZK05_9HYPH</name>
<evidence type="ECO:0000256" key="1">
    <source>
        <dbReference type="SAM" id="MobiDB-lite"/>
    </source>
</evidence>
<reference evidence="2 3" key="1">
    <citation type="submission" date="2016-12" db="EMBL/GenBank/DDBJ databases">
        <authorList>
            <person name="Song W.-J."/>
            <person name="Kurnit D.M."/>
        </authorList>
    </citation>
    <scope>NUCLEOTIDE SEQUENCE [LARGE SCALE GENOMIC DNA]</scope>
    <source>
        <strain evidence="2 3">DSM 19599</strain>
    </source>
</reference>
<dbReference type="AlphaFoldDB" id="A0A1M7ZK05"/>
<evidence type="ECO:0000313" key="2">
    <source>
        <dbReference type="EMBL" id="SHO65234.1"/>
    </source>
</evidence>